<dbReference type="Proteomes" id="UP000294847">
    <property type="component" value="Chromosome 5"/>
</dbReference>
<reference evidence="1 2" key="1">
    <citation type="journal article" date="2019" name="Mol. Biol. Evol.">
        <title>Blast fungal genomes show frequent chromosomal changes, gene gains and losses, and effector gene turnover.</title>
        <authorList>
            <person name="Gomez Luciano L.B."/>
            <person name="Jason Tsai I."/>
            <person name="Chuma I."/>
            <person name="Tosa Y."/>
            <person name="Chen Y.H."/>
            <person name="Li J.Y."/>
            <person name="Li M.Y."/>
            <person name="Jade Lu M.Y."/>
            <person name="Nakayashiki H."/>
            <person name="Li W.H."/>
        </authorList>
    </citation>
    <scope>NUCLEOTIDE SEQUENCE [LARGE SCALE GENOMIC DNA]</scope>
    <source>
        <strain evidence="1">MZ5-1-6</strain>
    </source>
</reference>
<accession>A0A4P7NM64</accession>
<evidence type="ECO:0000313" key="2">
    <source>
        <dbReference type="Proteomes" id="UP000294847"/>
    </source>
</evidence>
<sequence>MKASLSIAALLGALLATAAPADLSGAVADLSNSALPPVLTSSAADKVEPPTEKSVSGSKTGPPVCGTCHEGTKQCCGLLVATGAYGCYNQTCTVAQQQKTGPKNQALLQGLRGGGGNATRAADNSTVHTVNLTTVLDKVTLSPLALP</sequence>
<protein>
    <submittedName>
        <fullName evidence="1">Uncharacterized protein</fullName>
    </submittedName>
</protein>
<organism evidence="1 2">
    <name type="scientific">Pyricularia oryzae</name>
    <name type="common">Rice blast fungus</name>
    <name type="synonym">Magnaporthe oryzae</name>
    <dbReference type="NCBI Taxonomy" id="318829"/>
    <lineage>
        <taxon>Eukaryota</taxon>
        <taxon>Fungi</taxon>
        <taxon>Dikarya</taxon>
        <taxon>Ascomycota</taxon>
        <taxon>Pezizomycotina</taxon>
        <taxon>Sordariomycetes</taxon>
        <taxon>Sordariomycetidae</taxon>
        <taxon>Magnaporthales</taxon>
        <taxon>Pyriculariaceae</taxon>
        <taxon>Pyricularia</taxon>
    </lineage>
</organism>
<dbReference type="AlphaFoldDB" id="A0A4P7NM64"/>
<name>A0A4P7NM64_PYROR</name>
<gene>
    <name evidence="1" type="ORF">PoMZ_11986</name>
</gene>
<evidence type="ECO:0000313" key="1">
    <source>
        <dbReference type="EMBL" id="QBZ63092.1"/>
    </source>
</evidence>
<dbReference type="EMBL" id="CP034208">
    <property type="protein sequence ID" value="QBZ63092.1"/>
    <property type="molecule type" value="Genomic_DNA"/>
</dbReference>
<proteinExistence type="predicted"/>